<dbReference type="InterPro" id="IPR016181">
    <property type="entry name" value="Acyl_CoA_acyltransferase"/>
</dbReference>
<proteinExistence type="predicted"/>
<dbReference type="RefSeq" id="WP_398718767.1">
    <property type="nucleotide sequence ID" value="NZ_JBIRWE010000007.1"/>
</dbReference>
<evidence type="ECO:0000259" key="1">
    <source>
        <dbReference type="PROSITE" id="PS51186"/>
    </source>
</evidence>
<sequence length="187" mass="20862">MPTATHTAIEFTHYGPDRLPEIRGTLTEVYTEVYAGQLSEPYFSIERFEKRLTAHAARPGWGAVVGYADGQVVGCAYGSPLPAGTRWWAGMLRPLPEAETAEDGTRTLALFELMVRKPWRGAGNAQLIHEELLAGRPEERVTLLVEPAHPKVRALYERWGYEHIGDQQPFPDAPIYATMLRHLPVAA</sequence>
<keyword evidence="2" id="KW-0012">Acyltransferase</keyword>
<organism evidence="2 3">
    <name type="scientific">Streptomyces pathocidini</name>
    <dbReference type="NCBI Taxonomy" id="1650571"/>
    <lineage>
        <taxon>Bacteria</taxon>
        <taxon>Bacillati</taxon>
        <taxon>Actinomycetota</taxon>
        <taxon>Actinomycetes</taxon>
        <taxon>Kitasatosporales</taxon>
        <taxon>Streptomycetaceae</taxon>
        <taxon>Streptomyces</taxon>
    </lineage>
</organism>
<dbReference type="Pfam" id="PF00583">
    <property type="entry name" value="Acetyltransf_1"/>
    <property type="match status" value="1"/>
</dbReference>
<name>A0ABW7UTU5_9ACTN</name>
<keyword evidence="3" id="KW-1185">Reference proteome</keyword>
<feature type="domain" description="N-acetyltransferase" evidence="1">
    <location>
        <begin position="9"/>
        <end position="181"/>
    </location>
</feature>
<evidence type="ECO:0000313" key="3">
    <source>
        <dbReference type="Proteomes" id="UP001611548"/>
    </source>
</evidence>
<dbReference type="SUPFAM" id="SSF55729">
    <property type="entry name" value="Acyl-CoA N-acyltransferases (Nat)"/>
    <property type="match status" value="1"/>
</dbReference>
<dbReference type="Proteomes" id="UP001611548">
    <property type="component" value="Unassembled WGS sequence"/>
</dbReference>
<protein>
    <submittedName>
        <fullName evidence="2">GNAT family N-acetyltransferase</fullName>
        <ecNumber evidence="2">2.3.1.-</ecNumber>
    </submittedName>
</protein>
<keyword evidence="2" id="KW-0808">Transferase</keyword>
<reference evidence="2 3" key="1">
    <citation type="submission" date="2024-10" db="EMBL/GenBank/DDBJ databases">
        <title>The Natural Products Discovery Center: Release of the First 8490 Sequenced Strains for Exploring Actinobacteria Biosynthetic Diversity.</title>
        <authorList>
            <person name="Kalkreuter E."/>
            <person name="Kautsar S.A."/>
            <person name="Yang D."/>
            <person name="Bader C.D."/>
            <person name="Teijaro C.N."/>
            <person name="Fluegel L."/>
            <person name="Davis C.M."/>
            <person name="Simpson J.R."/>
            <person name="Lauterbach L."/>
            <person name="Steele A.D."/>
            <person name="Gui C."/>
            <person name="Meng S."/>
            <person name="Li G."/>
            <person name="Viehrig K."/>
            <person name="Ye F."/>
            <person name="Su P."/>
            <person name="Kiefer A.F."/>
            <person name="Nichols A."/>
            <person name="Cepeda A.J."/>
            <person name="Yan W."/>
            <person name="Fan B."/>
            <person name="Jiang Y."/>
            <person name="Adhikari A."/>
            <person name="Zheng C.-J."/>
            <person name="Schuster L."/>
            <person name="Cowan T.M."/>
            <person name="Smanski M.J."/>
            <person name="Chevrette M.G."/>
            <person name="De Carvalho L.P.S."/>
            <person name="Shen B."/>
        </authorList>
    </citation>
    <scope>NUCLEOTIDE SEQUENCE [LARGE SCALE GENOMIC DNA]</scope>
    <source>
        <strain evidence="2 3">NPDC020327</strain>
    </source>
</reference>
<dbReference type="GO" id="GO:0016746">
    <property type="term" value="F:acyltransferase activity"/>
    <property type="evidence" value="ECO:0007669"/>
    <property type="project" value="UniProtKB-KW"/>
</dbReference>
<dbReference type="PROSITE" id="PS51186">
    <property type="entry name" value="GNAT"/>
    <property type="match status" value="1"/>
</dbReference>
<evidence type="ECO:0000313" key="2">
    <source>
        <dbReference type="EMBL" id="MFI1966039.1"/>
    </source>
</evidence>
<dbReference type="InterPro" id="IPR000182">
    <property type="entry name" value="GNAT_dom"/>
</dbReference>
<accession>A0ABW7UTU5</accession>
<dbReference type="EC" id="2.3.1.-" evidence="2"/>
<dbReference type="EMBL" id="JBIRWE010000007">
    <property type="protein sequence ID" value="MFI1966039.1"/>
    <property type="molecule type" value="Genomic_DNA"/>
</dbReference>
<comment type="caution">
    <text evidence="2">The sequence shown here is derived from an EMBL/GenBank/DDBJ whole genome shotgun (WGS) entry which is preliminary data.</text>
</comment>
<gene>
    <name evidence="2" type="ORF">ACH429_18345</name>
</gene>
<dbReference type="Gene3D" id="3.40.630.30">
    <property type="match status" value="1"/>
</dbReference>